<evidence type="ECO:0000313" key="1">
    <source>
        <dbReference type="EMBL" id="ABB46706.1"/>
    </source>
</evidence>
<name>Q33B67_ORYSJ</name>
<reference evidence="1" key="2">
    <citation type="submission" date="2003-05" db="EMBL/GenBank/DDBJ databases">
        <authorList>
            <person name="Buell C.R."/>
            <person name="Wing R.A."/>
            <person name="McCombie W.R."/>
            <person name="Messing J."/>
            <person name="Yuan Q."/>
            <person name="Ouyang S."/>
        </authorList>
    </citation>
    <scope>NUCLEOTIDE SEQUENCE</scope>
</reference>
<sequence length="172" mass="19571">MAFYKLVLVARDLLSKKLPYSRNASTWMPSLIQSSFDVDGIRRQGWGRQWMWRRRVAVCQSPVIEGAPCKATIPELKQPRVMVVRLREMTQLGSGEEKRWWLLGRWRWAEKGPASGSRHALPPSATIVSSPTTFPHAAAESSPVTVPEGNVTEIFWPEQFCNGMDKINTKIY</sequence>
<reference evidence="1" key="3">
    <citation type="submission" date="2006-07" db="EMBL/GenBank/DDBJ databases">
        <authorList>
            <person name="Buell R."/>
        </authorList>
    </citation>
    <scope>NUCLEOTIDE SEQUENCE</scope>
</reference>
<accession>Q33B67</accession>
<proteinExistence type="predicted"/>
<gene>
    <name evidence="1" type="ordered locus">LOC_Os10g04710</name>
</gene>
<organism evidence="1">
    <name type="scientific">Oryza sativa subsp. japonica</name>
    <name type="common">Rice</name>
    <dbReference type="NCBI Taxonomy" id="39947"/>
    <lineage>
        <taxon>Eukaryota</taxon>
        <taxon>Viridiplantae</taxon>
        <taxon>Streptophyta</taxon>
        <taxon>Embryophyta</taxon>
        <taxon>Tracheophyta</taxon>
        <taxon>Spermatophyta</taxon>
        <taxon>Magnoliopsida</taxon>
        <taxon>Liliopsida</taxon>
        <taxon>Poales</taxon>
        <taxon>Poaceae</taxon>
        <taxon>BOP clade</taxon>
        <taxon>Oryzoideae</taxon>
        <taxon>Oryzeae</taxon>
        <taxon>Oryzinae</taxon>
        <taxon>Oryza</taxon>
        <taxon>Oryza sativa</taxon>
    </lineage>
</organism>
<dbReference type="EMBL" id="DP000086">
    <property type="protein sequence ID" value="ABB46706.1"/>
    <property type="molecule type" value="Genomic_DNA"/>
</dbReference>
<protein>
    <submittedName>
        <fullName evidence="1">Uncharacterized protein</fullName>
    </submittedName>
</protein>
<dbReference type="AlphaFoldDB" id="Q33B67"/>
<reference evidence="1" key="1">
    <citation type="journal article" date="2003" name="Science">
        <title>In-depth view of structure, activity, and evolution of rice chromosome 10.</title>
        <authorList>
            <consortium name="Rice Chromosome 10 Sequencing Consortium"/>
        </authorList>
    </citation>
    <scope>NUCLEOTIDE SEQUENCE [LARGE SCALE GENOMIC DNA]</scope>
</reference>